<dbReference type="Gene3D" id="2.40.170.20">
    <property type="entry name" value="TonB-dependent receptor, beta-barrel domain"/>
    <property type="match status" value="1"/>
</dbReference>
<sequence length="1066" mass="116877">MRKKLFFDNGSYVSLIQQFRVIGLLQICLISFPMFANASSFEISENNVNDVTFQQNITGTVSDESGPIPGVSVQVKGSSKGTVTDFDGNYSLSVEDANAILIFSYIGYKTQEVPANGKATLDITLVADVANLDEVVIVGYTSKKRGELTGSVSTLKAADIENTSNREVAKSLSGKVTGVIISDRGGYPGSDGDVSLLIRGQSTLNNNAPLILIDGVQTGIGTFNQLAPQDIANLSVLKDGAAAIYGNRAANGVIIVTTKRGTSGKPKVKLSTSYSVSSFSAFPDLMSSEQYAIYENEIAERKGLALPNSQADIDKYAAGNDLLNYPNTNWADLTFAKTAPETRNSISISGGSENVKYFVSGDLMSREGMFASGDLDFNQSQLRSNLDIKLTDDIKLSVDVSGRFSENNQPGVNAGFIYKHIYANLPTEVGVYPNGLPAWGGENGANPLVMSSNQSGFTKQNNNDLRGRFAIDWKLDKITKGLSFNSYVGVRKMNYDQKSFYTPWTIYKLDQTSGDYNPETGFSQDGQQNILRDTFWKFEETLFNATIRYSTTINDVHSLNGFIGYEQQTSETNSFFGQSGNLPSTDLPYLFAGDPSNQLTNGSASEDASLSYLGSLSYDYDKKYFIDATLRRDGSSRFSSDNRFGTFYSVGGSWAIGKEKFLENISWLNALNLRSSYAVMGNDRIGGFQYLSQYSYGGDFSNNNTNVRPNYYAFGENGVVANGYRTGVAPNPNVTWETAIMKNFAVTFQMFDSRLSGEVNYFYQNRKDILVDNGGEVPEFTGVQLPDENLGQVDSYGVEVTLGWADKIGEVGYNLGFNLTQAKNEVIYLPQPVNTPAALRQEGMPIGSYVVAPTAGIFRDQAQVDATAVKKAGTVEGEPIYLDTNEDGKIDDGDFIRISSSNVPEIQYGITGGVNYKDFSLSFLLQGQAKAKALVFFDQDGGKPSHVFNDRWTPDNRDARYPRAFGLNDEYSSIQNGQPDNFIGADLWLHDASFLRLKEVELAYTITKEKAKFADIRVFARGFNLLTMFSDIEKLGLDPEAAGYNNFRGSTYPSLTMYTVGLNFTF</sequence>
<dbReference type="GO" id="GO:0044718">
    <property type="term" value="P:siderophore transmembrane transport"/>
    <property type="evidence" value="ECO:0007669"/>
    <property type="project" value="TreeGrafter"/>
</dbReference>
<dbReference type="InterPro" id="IPR012910">
    <property type="entry name" value="Plug_dom"/>
</dbReference>
<comment type="caution">
    <text evidence="10">The sequence shown here is derived from an EMBL/GenBank/DDBJ whole genome shotgun (WGS) entry which is preliminary data.</text>
</comment>
<dbReference type="Pfam" id="PF13715">
    <property type="entry name" value="CarbopepD_reg_2"/>
    <property type="match status" value="1"/>
</dbReference>
<dbReference type="Gene3D" id="2.60.40.1120">
    <property type="entry name" value="Carboxypeptidase-like, regulatory domain"/>
    <property type="match status" value="1"/>
</dbReference>
<dbReference type="InterPro" id="IPR036942">
    <property type="entry name" value="Beta-barrel_TonB_sf"/>
</dbReference>
<dbReference type="NCBIfam" id="TIGR04056">
    <property type="entry name" value="OMP_RagA_SusC"/>
    <property type="match status" value="1"/>
</dbReference>
<reference evidence="10 11" key="1">
    <citation type="journal article" date="2014" name="Int. J. Syst. Evol. Microbiol.">
        <title>Complete genome sequence of Corynebacterium casei LMG S-19264T (=DSM 44701T), isolated from a smear-ripened cheese.</title>
        <authorList>
            <consortium name="US DOE Joint Genome Institute (JGI-PGF)"/>
            <person name="Walter F."/>
            <person name="Albersmeier A."/>
            <person name="Kalinowski J."/>
            <person name="Ruckert C."/>
        </authorList>
    </citation>
    <scope>NUCLEOTIDE SEQUENCE [LARGE SCALE GENOMIC DNA]</scope>
    <source>
        <strain evidence="10 11">CECT 8670</strain>
    </source>
</reference>
<keyword evidence="6 8" id="KW-0472">Membrane</keyword>
<evidence type="ECO:0000259" key="9">
    <source>
        <dbReference type="Pfam" id="PF07715"/>
    </source>
</evidence>
<proteinExistence type="inferred from homology"/>
<dbReference type="GO" id="GO:0009279">
    <property type="term" value="C:cell outer membrane"/>
    <property type="evidence" value="ECO:0007669"/>
    <property type="project" value="UniProtKB-SubCell"/>
</dbReference>
<comment type="subcellular location">
    <subcellularLocation>
        <location evidence="1 8">Cell outer membrane</location>
        <topology evidence="1 8">Multi-pass membrane protein</topology>
    </subcellularLocation>
</comment>
<dbReference type="InterPro" id="IPR008969">
    <property type="entry name" value="CarboxyPept-like_regulatory"/>
</dbReference>
<protein>
    <submittedName>
        <fullName evidence="10">TonB-dependent receptor</fullName>
    </submittedName>
</protein>
<name>A0AAJ1QXA9_9FLAO</name>
<dbReference type="Pfam" id="PF07715">
    <property type="entry name" value="Plug"/>
    <property type="match status" value="1"/>
</dbReference>
<gene>
    <name evidence="10" type="ORF">QWY81_11190</name>
</gene>
<dbReference type="InterPro" id="IPR023997">
    <property type="entry name" value="TonB-dep_OMP_SusC/RagA_CS"/>
</dbReference>
<evidence type="ECO:0000313" key="10">
    <source>
        <dbReference type="EMBL" id="MDN3620018.1"/>
    </source>
</evidence>
<dbReference type="PROSITE" id="PS00018">
    <property type="entry name" value="EF_HAND_1"/>
    <property type="match status" value="1"/>
</dbReference>
<dbReference type="InterPro" id="IPR023996">
    <property type="entry name" value="TonB-dep_OMP_SusC/RagA"/>
</dbReference>
<dbReference type="NCBIfam" id="TIGR04057">
    <property type="entry name" value="SusC_RagA_signa"/>
    <property type="match status" value="1"/>
</dbReference>
<dbReference type="AlphaFoldDB" id="A0AAJ1QXA9"/>
<evidence type="ECO:0000313" key="11">
    <source>
        <dbReference type="Proteomes" id="UP001228636"/>
    </source>
</evidence>
<dbReference type="PANTHER" id="PTHR30069">
    <property type="entry name" value="TONB-DEPENDENT OUTER MEMBRANE RECEPTOR"/>
    <property type="match status" value="1"/>
</dbReference>
<evidence type="ECO:0000256" key="2">
    <source>
        <dbReference type="ARBA" id="ARBA00022448"/>
    </source>
</evidence>
<accession>A0AAJ1QXA9</accession>
<dbReference type="InterPro" id="IPR039426">
    <property type="entry name" value="TonB-dep_rcpt-like"/>
</dbReference>
<dbReference type="PANTHER" id="PTHR30069:SF29">
    <property type="entry name" value="HEMOGLOBIN AND HEMOGLOBIN-HAPTOGLOBIN-BINDING PROTEIN 1-RELATED"/>
    <property type="match status" value="1"/>
</dbReference>
<dbReference type="Proteomes" id="UP001228636">
    <property type="component" value="Unassembled WGS sequence"/>
</dbReference>
<dbReference type="InterPro" id="IPR018247">
    <property type="entry name" value="EF_Hand_1_Ca_BS"/>
</dbReference>
<feature type="domain" description="TonB-dependent receptor plug" evidence="9">
    <location>
        <begin position="147"/>
        <end position="253"/>
    </location>
</feature>
<evidence type="ECO:0000256" key="8">
    <source>
        <dbReference type="PROSITE-ProRule" id="PRU01360"/>
    </source>
</evidence>
<keyword evidence="7 8" id="KW-0998">Cell outer membrane</keyword>
<dbReference type="Gene3D" id="2.170.130.10">
    <property type="entry name" value="TonB-dependent receptor, plug domain"/>
    <property type="match status" value="1"/>
</dbReference>
<dbReference type="FunFam" id="2.60.40.1120:FF:000003">
    <property type="entry name" value="Outer membrane protein Omp121"/>
    <property type="match status" value="1"/>
</dbReference>
<evidence type="ECO:0000256" key="3">
    <source>
        <dbReference type="ARBA" id="ARBA00022452"/>
    </source>
</evidence>
<keyword evidence="4 8" id="KW-0812">Transmembrane</keyword>
<dbReference type="SUPFAM" id="SSF49464">
    <property type="entry name" value="Carboxypeptidase regulatory domain-like"/>
    <property type="match status" value="1"/>
</dbReference>
<evidence type="ECO:0000256" key="5">
    <source>
        <dbReference type="ARBA" id="ARBA00022729"/>
    </source>
</evidence>
<keyword evidence="3 8" id="KW-1134">Transmembrane beta strand</keyword>
<keyword evidence="2 8" id="KW-0813">Transport</keyword>
<dbReference type="PROSITE" id="PS52016">
    <property type="entry name" value="TONB_DEPENDENT_REC_3"/>
    <property type="match status" value="1"/>
</dbReference>
<dbReference type="SUPFAM" id="SSF56935">
    <property type="entry name" value="Porins"/>
    <property type="match status" value="1"/>
</dbReference>
<dbReference type="InterPro" id="IPR037066">
    <property type="entry name" value="Plug_dom_sf"/>
</dbReference>
<organism evidence="10 11">
    <name type="scientific">Polaribacter sejongensis</name>
    <dbReference type="NCBI Taxonomy" id="985043"/>
    <lineage>
        <taxon>Bacteria</taxon>
        <taxon>Pseudomonadati</taxon>
        <taxon>Bacteroidota</taxon>
        <taxon>Flavobacteriia</taxon>
        <taxon>Flavobacteriales</taxon>
        <taxon>Flavobacteriaceae</taxon>
    </lineage>
</organism>
<comment type="similarity">
    <text evidence="8">Belongs to the TonB-dependent receptor family.</text>
</comment>
<evidence type="ECO:0000256" key="7">
    <source>
        <dbReference type="ARBA" id="ARBA00023237"/>
    </source>
</evidence>
<dbReference type="GO" id="GO:0015344">
    <property type="term" value="F:siderophore uptake transmembrane transporter activity"/>
    <property type="evidence" value="ECO:0007669"/>
    <property type="project" value="TreeGrafter"/>
</dbReference>
<dbReference type="EMBL" id="JAUFQH010000008">
    <property type="protein sequence ID" value="MDN3620018.1"/>
    <property type="molecule type" value="Genomic_DNA"/>
</dbReference>
<evidence type="ECO:0000256" key="4">
    <source>
        <dbReference type="ARBA" id="ARBA00022692"/>
    </source>
</evidence>
<evidence type="ECO:0000256" key="1">
    <source>
        <dbReference type="ARBA" id="ARBA00004571"/>
    </source>
</evidence>
<evidence type="ECO:0000256" key="6">
    <source>
        <dbReference type="ARBA" id="ARBA00023136"/>
    </source>
</evidence>
<keyword evidence="5" id="KW-0732">Signal</keyword>
<dbReference type="RefSeq" id="WP_261972736.1">
    <property type="nucleotide sequence ID" value="NZ_CP103460.1"/>
</dbReference>
<keyword evidence="10" id="KW-0675">Receptor</keyword>